<keyword evidence="9 13" id="KW-0460">Magnesium</keyword>
<feature type="compositionally biased region" description="Polar residues" evidence="16">
    <location>
        <begin position="106"/>
        <end position="115"/>
    </location>
</feature>
<keyword evidence="6 15" id="KW-0255">Endonuclease</keyword>
<dbReference type="GO" id="GO:0008081">
    <property type="term" value="F:phosphoric diester hydrolase activity"/>
    <property type="evidence" value="ECO:0007669"/>
    <property type="project" value="TreeGrafter"/>
</dbReference>
<dbReference type="InterPro" id="IPR004808">
    <property type="entry name" value="AP_endonuc_1"/>
</dbReference>
<dbReference type="FunFam" id="3.60.10.10:FF:000009">
    <property type="entry name" value="DNA-(apurinic or apyrimidinic site) lyase"/>
    <property type="match status" value="1"/>
</dbReference>
<evidence type="ECO:0000256" key="13">
    <source>
        <dbReference type="PIRSR" id="PIRSR604808-2"/>
    </source>
</evidence>
<dbReference type="GO" id="GO:0005634">
    <property type="term" value="C:nucleus"/>
    <property type="evidence" value="ECO:0007669"/>
    <property type="project" value="UniProtKB-SubCell"/>
</dbReference>
<evidence type="ECO:0000256" key="16">
    <source>
        <dbReference type="SAM" id="MobiDB-lite"/>
    </source>
</evidence>
<sequence length="372" mass="41529">MKHQFPSGIIKVCLILTDLSDSDNVANIPFVSFLSLSLAARVLLCVRAVCVRGVFACRVSSSMKRGKNTEEAAAEGENKTGSASAKKTKKSKEPEAPILYNDPPDKTTSNDGRSANMKITSWNVDGLRAWVKKNGLDWVREEAPDVLCLQETKCSEKALPAEITSMPEYPHKYWAVSDDKEGYSGVAMLCKTEPLKVTYGIGKEEHDKEGRVITAEFPSFYLVTAYVPNASRGLVRLDYRKTWDVDFRAYLSELDMQKPLVLCGDLNVAHQEIDLKNPKGNKKNAGFTPEEREGFRQLLAAGFVDSFRELYPGQANAYTFWTYMMNARSKNVGWRLDYFLLSSSLLPGLCDSKIRNKVMGSDHCPITLHLAV</sequence>
<evidence type="ECO:0000313" key="19">
    <source>
        <dbReference type="Ensembl" id="ENSFHEP00000007872.1"/>
    </source>
</evidence>
<dbReference type="STRING" id="8078.ENSFHEP00000007872"/>
<dbReference type="GO" id="GO:0010628">
    <property type="term" value="P:positive regulation of gene expression"/>
    <property type="evidence" value="ECO:0007669"/>
    <property type="project" value="Ensembl"/>
</dbReference>
<keyword evidence="18" id="KW-0456">Lyase</keyword>
<keyword evidence="11 15" id="KW-0539">Nucleus</keyword>
<evidence type="ECO:0000256" key="7">
    <source>
        <dbReference type="ARBA" id="ARBA00022763"/>
    </source>
</evidence>
<dbReference type="InterPro" id="IPR005135">
    <property type="entry name" value="Endo/exonuclease/phosphatase"/>
</dbReference>
<dbReference type="GO" id="GO:0008311">
    <property type="term" value="F:double-stranded DNA 3'-5' DNA exonuclease activity"/>
    <property type="evidence" value="ECO:0007669"/>
    <property type="project" value="UniProtKB-EC"/>
</dbReference>
<feature type="active site" evidence="12">
    <location>
        <position position="226"/>
    </location>
</feature>
<keyword evidence="20" id="KW-1185">Reference proteome</keyword>
<evidence type="ECO:0000256" key="14">
    <source>
        <dbReference type="PIRSR" id="PIRSR604808-3"/>
    </source>
</evidence>
<feature type="region of interest" description="Disordered" evidence="16">
    <location>
        <begin position="66"/>
        <end position="115"/>
    </location>
</feature>
<feature type="binding site" evidence="13">
    <location>
        <position position="265"/>
    </location>
    <ligand>
        <name>Mg(2+)</name>
        <dbReference type="ChEBI" id="CHEBI:18420"/>
        <label>1</label>
    </ligand>
</feature>
<proteinExistence type="inferred from homology"/>
<keyword evidence="4 15" id="KW-0540">Nuclease</keyword>
<comment type="cofactor">
    <cofactor evidence="2">
        <name>Mn(2+)</name>
        <dbReference type="ChEBI" id="CHEBI:29035"/>
    </cofactor>
</comment>
<feature type="active site" description="Proton acceptor" evidence="12">
    <location>
        <position position="363"/>
    </location>
</feature>
<dbReference type="PANTHER" id="PTHR22748:SF6">
    <property type="entry name" value="DNA-(APURINIC OR APYRIMIDINIC SITE) ENDONUCLEASE"/>
    <property type="match status" value="1"/>
</dbReference>
<dbReference type="GO" id="GO:0043066">
    <property type="term" value="P:negative regulation of apoptotic process"/>
    <property type="evidence" value="ECO:0007669"/>
    <property type="project" value="Ensembl"/>
</dbReference>
<dbReference type="Ensembl" id="ENSFHET00000003099.1">
    <property type="protein sequence ID" value="ENSFHEP00000007872.1"/>
    <property type="gene ID" value="ENSFHEG00000009031.1"/>
</dbReference>
<dbReference type="InterPro" id="IPR020847">
    <property type="entry name" value="AP_endonuclease_F1_BS"/>
</dbReference>
<dbReference type="PROSITE" id="PS00726">
    <property type="entry name" value="AP_NUCLEASE_F1_1"/>
    <property type="match status" value="1"/>
</dbReference>
<dbReference type="GO" id="GO:0060047">
    <property type="term" value="P:heart contraction"/>
    <property type="evidence" value="ECO:0007669"/>
    <property type="project" value="Ensembl"/>
</dbReference>
<evidence type="ECO:0000256" key="1">
    <source>
        <dbReference type="ARBA" id="ARBA00000493"/>
    </source>
</evidence>
<dbReference type="InterPro" id="IPR036691">
    <property type="entry name" value="Endo/exonu/phosph_ase_sf"/>
</dbReference>
<feature type="site" description="Interaction with DNA substrate" evidence="14">
    <location>
        <position position="363"/>
    </location>
</feature>
<evidence type="ECO:0000313" key="18">
    <source>
        <dbReference type="EMBL" id="JAR77687.1"/>
    </source>
</evidence>
<evidence type="ECO:0000256" key="3">
    <source>
        <dbReference type="ARBA" id="ARBA00007092"/>
    </source>
</evidence>
<evidence type="ECO:0000256" key="8">
    <source>
        <dbReference type="ARBA" id="ARBA00022801"/>
    </source>
</evidence>
<evidence type="ECO:0000256" key="2">
    <source>
        <dbReference type="ARBA" id="ARBA00001936"/>
    </source>
</evidence>
<keyword evidence="10 15" id="KW-0234">DNA repair</keyword>
<dbReference type="PROSITE" id="PS51435">
    <property type="entry name" value="AP_NUCLEASE_F1_4"/>
    <property type="match status" value="1"/>
</dbReference>
<comment type="function">
    <text evidence="15">Initiates repair of AP sites in DNA by catalyzing hydrolytic incision of the phosphodiester backbone immediately adjacent to the damage, generating a single-strand break with 5'-deoxyribose phosphate and 3'-hydroxyl ends.</text>
</comment>
<dbReference type="GO" id="GO:0003677">
    <property type="term" value="F:DNA binding"/>
    <property type="evidence" value="ECO:0007669"/>
    <property type="project" value="UniProtKB-KW"/>
</dbReference>
<dbReference type="NCBIfam" id="TIGR00195">
    <property type="entry name" value="exoDNase_III"/>
    <property type="match status" value="1"/>
</dbReference>
<comment type="similarity">
    <text evidence="3 15">Belongs to the DNA repair enzymes AP/ExoA family.</text>
</comment>
<dbReference type="CDD" id="cd09087">
    <property type="entry name" value="Ape1-like_AP-endo"/>
    <property type="match status" value="1"/>
</dbReference>
<dbReference type="Gene3D" id="3.60.10.10">
    <property type="entry name" value="Endonuclease/exonuclease/phosphatase"/>
    <property type="match status" value="1"/>
</dbReference>
<evidence type="ECO:0000256" key="9">
    <source>
        <dbReference type="ARBA" id="ARBA00022842"/>
    </source>
</evidence>
<dbReference type="Proteomes" id="UP000265000">
    <property type="component" value="Unplaced"/>
</dbReference>
<feature type="binding site" evidence="13">
    <location>
        <position position="151"/>
    </location>
    <ligand>
        <name>Mg(2+)</name>
        <dbReference type="ChEBI" id="CHEBI:18420"/>
        <label>1</label>
    </ligand>
</feature>
<dbReference type="GO" id="GO:0046872">
    <property type="term" value="F:metal ion binding"/>
    <property type="evidence" value="ECO:0007669"/>
    <property type="project" value="UniProtKB-KW"/>
</dbReference>
<keyword evidence="7 15" id="KW-0227">DNA damage</keyword>
<keyword evidence="15" id="KW-0496">Mitochondrion</keyword>
<dbReference type="EMBL" id="GCES01008636">
    <property type="protein sequence ID" value="JAR77687.1"/>
    <property type="molecule type" value="Transcribed_RNA"/>
</dbReference>
<keyword evidence="15" id="KW-0238">DNA-binding</keyword>
<comment type="cofactor">
    <cofactor evidence="13 15">
        <name>Mg(2+)</name>
        <dbReference type="ChEBI" id="CHEBI:18420"/>
    </cofactor>
    <cofactor evidence="13 15">
        <name>Mn(2+)</name>
        <dbReference type="ChEBI" id="CHEBI:29035"/>
    </cofactor>
    <text evidence="13 15">Probably binds two magnesium or manganese ions per subunit.</text>
</comment>
<feature type="binding site" evidence="13">
    <location>
        <position position="362"/>
    </location>
    <ligand>
        <name>Mg(2+)</name>
        <dbReference type="ChEBI" id="CHEBI:18420"/>
        <label>1</label>
    </ligand>
</feature>
<feature type="binding site" evidence="13">
    <location>
        <position position="363"/>
    </location>
    <ligand>
        <name>Mg(2+)</name>
        <dbReference type="ChEBI" id="CHEBI:18420"/>
        <label>1</label>
    </ligand>
</feature>
<reference evidence="19" key="2">
    <citation type="submission" date="2025-05" db="UniProtKB">
        <authorList>
            <consortium name="Ensembl"/>
        </authorList>
    </citation>
    <scope>IDENTIFICATION</scope>
</reference>
<keyword evidence="15" id="KW-0963">Cytoplasm</keyword>
<feature type="domain" description="Endonuclease/exonuclease/phosphatase" evidence="17">
    <location>
        <begin position="121"/>
        <end position="363"/>
    </location>
</feature>
<dbReference type="GO" id="GO:0001947">
    <property type="term" value="P:heart looping"/>
    <property type="evidence" value="ECO:0007669"/>
    <property type="project" value="Ensembl"/>
</dbReference>
<dbReference type="SUPFAM" id="SSF56219">
    <property type="entry name" value="DNase I-like"/>
    <property type="match status" value="1"/>
</dbReference>
<dbReference type="AlphaFoldDB" id="A0A147AH00"/>
<feature type="active site" description="Proton donor/acceptor" evidence="12">
    <location>
        <position position="265"/>
    </location>
</feature>
<evidence type="ECO:0000256" key="6">
    <source>
        <dbReference type="ARBA" id="ARBA00022759"/>
    </source>
</evidence>
<evidence type="ECO:0000256" key="5">
    <source>
        <dbReference type="ARBA" id="ARBA00022723"/>
    </source>
</evidence>
<evidence type="ECO:0000256" key="11">
    <source>
        <dbReference type="ARBA" id="ARBA00023242"/>
    </source>
</evidence>
<feature type="binding site" evidence="13">
    <location>
        <position position="123"/>
    </location>
    <ligand>
        <name>Mg(2+)</name>
        <dbReference type="ChEBI" id="CHEBI:18420"/>
        <label>1</label>
    </ligand>
</feature>
<reference evidence="18" key="1">
    <citation type="submission" date="2015-01" db="EMBL/GenBank/DDBJ databases">
        <title>EvidentialGene: Evidence-directed Construction of Complete mRNA Transcriptomes without Genomes.</title>
        <authorList>
            <person name="Gilbert D.G."/>
        </authorList>
    </citation>
    <scope>NUCLEOTIDE SEQUENCE</scope>
</reference>
<dbReference type="Pfam" id="PF03372">
    <property type="entry name" value="Exo_endo_phos"/>
    <property type="match status" value="1"/>
</dbReference>
<keyword evidence="8 15" id="KW-0378">Hydrolase</keyword>
<accession>A0A147AH00</accession>
<dbReference type="InterPro" id="IPR020848">
    <property type="entry name" value="AP_endonuclease_F1_CS"/>
</dbReference>
<dbReference type="GO" id="GO:0003906">
    <property type="term" value="F:DNA-(apurinic or apyrimidinic site) endonuclease activity"/>
    <property type="evidence" value="ECO:0007669"/>
    <property type="project" value="Ensembl"/>
</dbReference>
<dbReference type="PANTHER" id="PTHR22748">
    <property type="entry name" value="AP ENDONUCLEASE"/>
    <property type="match status" value="1"/>
</dbReference>
<dbReference type="NCBIfam" id="TIGR00633">
    <property type="entry name" value="xth"/>
    <property type="match status" value="1"/>
</dbReference>
<dbReference type="GeneTree" id="ENSGT00530000063540"/>
<dbReference type="GO" id="GO:0016829">
    <property type="term" value="F:lyase activity"/>
    <property type="evidence" value="ECO:0007669"/>
    <property type="project" value="UniProtKB-KW"/>
</dbReference>
<dbReference type="EC" id="3.1.-.-" evidence="15"/>
<evidence type="ECO:0000256" key="12">
    <source>
        <dbReference type="PIRSR" id="PIRSR604808-1"/>
    </source>
</evidence>
<evidence type="ECO:0000256" key="15">
    <source>
        <dbReference type="RuleBase" id="RU362131"/>
    </source>
</evidence>
<evidence type="ECO:0000313" key="20">
    <source>
        <dbReference type="Proteomes" id="UP000265000"/>
    </source>
</evidence>
<dbReference type="GO" id="GO:0005739">
    <property type="term" value="C:mitochondrion"/>
    <property type="evidence" value="ECO:0007669"/>
    <property type="project" value="UniProtKB-SubCell"/>
</dbReference>
<dbReference type="GO" id="GO:0006284">
    <property type="term" value="P:base-excision repair"/>
    <property type="evidence" value="ECO:0007669"/>
    <property type="project" value="TreeGrafter"/>
</dbReference>
<protein>
    <recommendedName>
        <fullName evidence="15">DNA-(apurinic or apyrimidinic site) endonuclease</fullName>
        <ecNumber evidence="15">3.1.-.-</ecNumber>
    </recommendedName>
</protein>
<evidence type="ECO:0000256" key="10">
    <source>
        <dbReference type="ARBA" id="ARBA00023204"/>
    </source>
</evidence>
<dbReference type="PROSITE" id="PS00728">
    <property type="entry name" value="AP_NUCLEASE_F1_3"/>
    <property type="match status" value="1"/>
</dbReference>
<comment type="subcellular location">
    <subcellularLocation>
        <location evidence="15">Nucleus</location>
    </subcellularLocation>
    <subcellularLocation>
        <location evidence="15">Cytoplasm</location>
    </subcellularLocation>
    <subcellularLocation>
        <location evidence="15">Mitochondrion</location>
    </subcellularLocation>
</comment>
<evidence type="ECO:0000259" key="17">
    <source>
        <dbReference type="Pfam" id="PF03372"/>
    </source>
</evidence>
<feature type="binding site" evidence="13">
    <location>
        <position position="267"/>
    </location>
    <ligand>
        <name>Mg(2+)</name>
        <dbReference type="ChEBI" id="CHEBI:18420"/>
        <label>1</label>
    </ligand>
</feature>
<keyword evidence="13" id="KW-0464">Manganese</keyword>
<keyword evidence="5 13" id="KW-0479">Metal-binding</keyword>
<feature type="site" description="Transition state stabilizer" evidence="14">
    <location>
        <position position="267"/>
    </location>
</feature>
<name>A0A147AH00_FUNHE</name>
<organism evidence="18">
    <name type="scientific">Fundulus heteroclitus</name>
    <name type="common">Killifish</name>
    <name type="synonym">Mummichog</name>
    <dbReference type="NCBI Taxonomy" id="8078"/>
    <lineage>
        <taxon>Eukaryota</taxon>
        <taxon>Metazoa</taxon>
        <taxon>Chordata</taxon>
        <taxon>Craniata</taxon>
        <taxon>Vertebrata</taxon>
        <taxon>Euteleostomi</taxon>
        <taxon>Actinopterygii</taxon>
        <taxon>Neopterygii</taxon>
        <taxon>Teleostei</taxon>
        <taxon>Neoteleostei</taxon>
        <taxon>Acanthomorphata</taxon>
        <taxon>Ovalentaria</taxon>
        <taxon>Atherinomorphae</taxon>
        <taxon>Cyprinodontiformes</taxon>
        <taxon>Fundulidae</taxon>
        <taxon>Fundulus</taxon>
    </lineage>
</organism>
<comment type="catalytic activity">
    <reaction evidence="1">
        <text>Exonucleolytic cleavage in the 3'- to 5'-direction to yield nucleoside 5'-phosphates.</text>
        <dbReference type="EC" id="3.1.11.2"/>
    </reaction>
</comment>
<evidence type="ECO:0000256" key="4">
    <source>
        <dbReference type="ARBA" id="ARBA00022722"/>
    </source>
</evidence>
<feature type="site" description="Important for catalytic activity" evidence="14">
    <location>
        <position position="337"/>
    </location>
</feature>